<evidence type="ECO:0000313" key="14">
    <source>
        <dbReference type="Proteomes" id="UP000324897"/>
    </source>
</evidence>
<dbReference type="SUPFAM" id="SSF56112">
    <property type="entry name" value="Protein kinase-like (PK-like)"/>
    <property type="match status" value="1"/>
</dbReference>
<dbReference type="PROSITE" id="PS50011">
    <property type="entry name" value="PROTEIN_KINASE_DOM"/>
    <property type="match status" value="1"/>
</dbReference>
<protein>
    <recommendedName>
        <fullName evidence="1">non-specific serine/threonine protein kinase</fullName>
        <ecNumber evidence="1">2.7.11.1</ecNumber>
    </recommendedName>
</protein>
<evidence type="ECO:0000256" key="8">
    <source>
        <dbReference type="ARBA" id="ARBA00048679"/>
    </source>
</evidence>
<accession>A0A5J9UBE2</accession>
<evidence type="ECO:0000313" key="13">
    <source>
        <dbReference type="EMBL" id="TVU20677.1"/>
    </source>
</evidence>
<dbReference type="EC" id="2.7.11.1" evidence="1"/>
<dbReference type="PROSITE" id="PS00107">
    <property type="entry name" value="PROTEIN_KINASE_ATP"/>
    <property type="match status" value="1"/>
</dbReference>
<keyword evidence="2 10" id="KW-0723">Serine/threonine-protein kinase</keyword>
<feature type="binding site" evidence="9">
    <location>
        <position position="80"/>
    </location>
    <ligand>
        <name>ATP</name>
        <dbReference type="ChEBI" id="CHEBI:30616"/>
    </ligand>
</feature>
<dbReference type="EMBL" id="RWGY01000029">
    <property type="protein sequence ID" value="TVU20677.1"/>
    <property type="molecule type" value="Genomic_DNA"/>
</dbReference>
<dbReference type="Gramene" id="TVU20677">
    <property type="protein sequence ID" value="TVU20677"/>
    <property type="gene ID" value="EJB05_36896"/>
</dbReference>
<comment type="catalytic activity">
    <reaction evidence="8">
        <text>L-seryl-[protein] + ATP = O-phospho-L-seryl-[protein] + ADP + H(+)</text>
        <dbReference type="Rhea" id="RHEA:17989"/>
        <dbReference type="Rhea" id="RHEA-COMP:9863"/>
        <dbReference type="Rhea" id="RHEA-COMP:11604"/>
        <dbReference type="ChEBI" id="CHEBI:15378"/>
        <dbReference type="ChEBI" id="CHEBI:29999"/>
        <dbReference type="ChEBI" id="CHEBI:30616"/>
        <dbReference type="ChEBI" id="CHEBI:83421"/>
        <dbReference type="ChEBI" id="CHEBI:456216"/>
        <dbReference type="EC" id="2.7.11.1"/>
    </reaction>
</comment>
<evidence type="ECO:0000256" key="10">
    <source>
        <dbReference type="RuleBase" id="RU000304"/>
    </source>
</evidence>
<dbReference type="InterPro" id="IPR011009">
    <property type="entry name" value="Kinase-like_dom_sf"/>
</dbReference>
<dbReference type="SMART" id="SM00220">
    <property type="entry name" value="S_TKc"/>
    <property type="match status" value="1"/>
</dbReference>
<reference evidence="13 14" key="1">
    <citation type="journal article" date="2019" name="Sci. Rep.">
        <title>A high-quality genome of Eragrostis curvula grass provides insights into Poaceae evolution and supports new strategies to enhance forage quality.</title>
        <authorList>
            <person name="Carballo J."/>
            <person name="Santos B.A.C.M."/>
            <person name="Zappacosta D."/>
            <person name="Garbus I."/>
            <person name="Selva J.P."/>
            <person name="Gallo C.A."/>
            <person name="Diaz A."/>
            <person name="Albertini E."/>
            <person name="Caccamo M."/>
            <person name="Echenique V."/>
        </authorList>
    </citation>
    <scope>NUCLEOTIDE SEQUENCE [LARGE SCALE GENOMIC DNA]</scope>
    <source>
        <strain evidence="14">cv. Victoria</strain>
        <tissue evidence="13">Leaf</tissue>
    </source>
</reference>
<dbReference type="OrthoDB" id="601334at2759"/>
<evidence type="ECO:0000256" key="4">
    <source>
        <dbReference type="ARBA" id="ARBA00022741"/>
    </source>
</evidence>
<comment type="caution">
    <text evidence="13">The sequence shown here is derived from an EMBL/GenBank/DDBJ whole genome shotgun (WGS) entry which is preliminary data.</text>
</comment>
<evidence type="ECO:0000256" key="11">
    <source>
        <dbReference type="SAM" id="MobiDB-lite"/>
    </source>
</evidence>
<keyword evidence="5" id="KW-0418">Kinase</keyword>
<gene>
    <name evidence="13" type="ORF">EJB05_36896</name>
</gene>
<dbReference type="GO" id="GO:0005524">
    <property type="term" value="F:ATP binding"/>
    <property type="evidence" value="ECO:0007669"/>
    <property type="project" value="UniProtKB-UniRule"/>
</dbReference>
<comment type="catalytic activity">
    <reaction evidence="7">
        <text>L-threonyl-[protein] + ATP = O-phospho-L-threonyl-[protein] + ADP + H(+)</text>
        <dbReference type="Rhea" id="RHEA:46608"/>
        <dbReference type="Rhea" id="RHEA-COMP:11060"/>
        <dbReference type="Rhea" id="RHEA-COMP:11605"/>
        <dbReference type="ChEBI" id="CHEBI:15378"/>
        <dbReference type="ChEBI" id="CHEBI:30013"/>
        <dbReference type="ChEBI" id="CHEBI:30616"/>
        <dbReference type="ChEBI" id="CHEBI:61977"/>
        <dbReference type="ChEBI" id="CHEBI:456216"/>
        <dbReference type="EC" id="2.7.11.1"/>
    </reaction>
</comment>
<comment type="similarity">
    <text evidence="10">Belongs to the protein kinase superfamily.</text>
</comment>
<evidence type="ECO:0000256" key="3">
    <source>
        <dbReference type="ARBA" id="ARBA00022679"/>
    </source>
</evidence>
<evidence type="ECO:0000256" key="1">
    <source>
        <dbReference type="ARBA" id="ARBA00012513"/>
    </source>
</evidence>
<dbReference type="Proteomes" id="UP000324897">
    <property type="component" value="Chromosome 7"/>
</dbReference>
<dbReference type="Gene3D" id="1.10.510.10">
    <property type="entry name" value="Transferase(Phosphotransferase) domain 1"/>
    <property type="match status" value="1"/>
</dbReference>
<dbReference type="GO" id="GO:0004674">
    <property type="term" value="F:protein serine/threonine kinase activity"/>
    <property type="evidence" value="ECO:0007669"/>
    <property type="project" value="UniProtKB-KW"/>
</dbReference>
<dbReference type="InterPro" id="IPR017441">
    <property type="entry name" value="Protein_kinase_ATP_BS"/>
</dbReference>
<feature type="compositionally biased region" description="Polar residues" evidence="11">
    <location>
        <begin position="281"/>
        <end position="292"/>
    </location>
</feature>
<evidence type="ECO:0000256" key="9">
    <source>
        <dbReference type="PROSITE-ProRule" id="PRU10141"/>
    </source>
</evidence>
<feature type="domain" description="Protein kinase" evidence="12">
    <location>
        <begin position="52"/>
        <end position="322"/>
    </location>
</feature>
<evidence type="ECO:0000256" key="2">
    <source>
        <dbReference type="ARBA" id="ARBA00022527"/>
    </source>
</evidence>
<dbReference type="PROSITE" id="PS00108">
    <property type="entry name" value="PROTEIN_KINASE_ST"/>
    <property type="match status" value="1"/>
</dbReference>
<dbReference type="Pfam" id="PF00069">
    <property type="entry name" value="Pkinase"/>
    <property type="match status" value="1"/>
</dbReference>
<dbReference type="PANTHER" id="PTHR45707:SF43">
    <property type="entry name" value="PROTEIN KINASE DOMAIN-CONTAINING PROTEIN"/>
    <property type="match status" value="1"/>
</dbReference>
<keyword evidence="3" id="KW-0808">Transferase</keyword>
<dbReference type="FunFam" id="1.10.510.10:FF:001023">
    <property type="entry name" value="Os07g0541700 protein"/>
    <property type="match status" value="1"/>
</dbReference>
<feature type="region of interest" description="Disordered" evidence="11">
    <location>
        <begin position="276"/>
        <end position="322"/>
    </location>
</feature>
<proteinExistence type="inferred from homology"/>
<evidence type="ECO:0000256" key="6">
    <source>
        <dbReference type="ARBA" id="ARBA00022840"/>
    </source>
</evidence>
<name>A0A5J9UBE2_9POAL</name>
<keyword evidence="14" id="KW-1185">Reference proteome</keyword>
<feature type="non-terminal residue" evidence="13">
    <location>
        <position position="1"/>
    </location>
</feature>
<dbReference type="AlphaFoldDB" id="A0A5J9UBE2"/>
<dbReference type="InterPro" id="IPR008271">
    <property type="entry name" value="Ser/Thr_kinase_AS"/>
</dbReference>
<organism evidence="13 14">
    <name type="scientific">Eragrostis curvula</name>
    <name type="common">weeping love grass</name>
    <dbReference type="NCBI Taxonomy" id="38414"/>
    <lineage>
        <taxon>Eukaryota</taxon>
        <taxon>Viridiplantae</taxon>
        <taxon>Streptophyta</taxon>
        <taxon>Embryophyta</taxon>
        <taxon>Tracheophyta</taxon>
        <taxon>Spermatophyta</taxon>
        <taxon>Magnoliopsida</taxon>
        <taxon>Liliopsida</taxon>
        <taxon>Poales</taxon>
        <taxon>Poaceae</taxon>
        <taxon>PACMAD clade</taxon>
        <taxon>Chloridoideae</taxon>
        <taxon>Eragrostideae</taxon>
        <taxon>Eragrostidinae</taxon>
        <taxon>Eragrostis</taxon>
    </lineage>
</organism>
<dbReference type="PANTHER" id="PTHR45707">
    <property type="entry name" value="C2 CALCIUM/LIPID-BINDING PLANT PHOSPHORIBOSYLTRANSFERASE FAMILY PROTEIN"/>
    <property type="match status" value="1"/>
</dbReference>
<evidence type="ECO:0000259" key="12">
    <source>
        <dbReference type="PROSITE" id="PS50011"/>
    </source>
</evidence>
<dbReference type="InterPro" id="IPR000719">
    <property type="entry name" value="Prot_kinase_dom"/>
</dbReference>
<sequence>MALTGNGFSRWLRGESEMDDQQNEHEALEHVLIDIDAAPIMLSYAFLRKITNDFSNEIGRGGYGIVYMGFLRNGRVAVKKLSKVDEFSEKQFVDELKCLIRVKHRNIVRFLGYCSDIQQKLEQYDGRFVLADIQRRFLCFEYVTNKSIHNYLTEESKGHECDTRYQLIEGICQGLLYLHNEERINHLDLKPENILLDADMIPKITDFGLSRRFSGEQSRIITEHIRGTLGYIAPEYLSKGEISFKTDIFSLGIIMKKILRGSNDLSDFEKALEGEVRLSPTEGSTQIPNWSSQDEKKGPEKLQSPTEDPLPCHFPGVELKHE</sequence>
<evidence type="ECO:0000256" key="7">
    <source>
        <dbReference type="ARBA" id="ARBA00047899"/>
    </source>
</evidence>
<keyword evidence="6 9" id="KW-0067">ATP-binding</keyword>
<evidence type="ECO:0000256" key="5">
    <source>
        <dbReference type="ARBA" id="ARBA00022777"/>
    </source>
</evidence>
<keyword evidence="4 9" id="KW-0547">Nucleotide-binding</keyword>